<dbReference type="OrthoDB" id="2689033at2759"/>
<accession>A0A9P6ZGZ9</accession>
<dbReference type="Proteomes" id="UP000714275">
    <property type="component" value="Unassembled WGS sequence"/>
</dbReference>
<dbReference type="AlphaFoldDB" id="A0A9P6ZGZ9"/>
<evidence type="ECO:0000313" key="1">
    <source>
        <dbReference type="EMBL" id="KAG1765731.1"/>
    </source>
</evidence>
<name>A0A9P6ZGZ9_9AGAM</name>
<protein>
    <submittedName>
        <fullName evidence="1">Uncharacterized protein</fullName>
    </submittedName>
</protein>
<proteinExistence type="predicted"/>
<feature type="non-terminal residue" evidence="1">
    <location>
        <position position="1"/>
    </location>
</feature>
<comment type="caution">
    <text evidence="1">The sequence shown here is derived from an EMBL/GenBank/DDBJ whole genome shotgun (WGS) entry which is preliminary data.</text>
</comment>
<reference evidence="1" key="1">
    <citation type="journal article" date="2020" name="New Phytol.">
        <title>Comparative genomics reveals dynamic genome evolution in host specialist ectomycorrhizal fungi.</title>
        <authorList>
            <person name="Lofgren L.A."/>
            <person name="Nguyen N.H."/>
            <person name="Vilgalys R."/>
            <person name="Ruytinx J."/>
            <person name="Liao H.L."/>
            <person name="Branco S."/>
            <person name="Kuo A."/>
            <person name="LaButti K."/>
            <person name="Lipzen A."/>
            <person name="Andreopoulos W."/>
            <person name="Pangilinan J."/>
            <person name="Riley R."/>
            <person name="Hundley H."/>
            <person name="Na H."/>
            <person name="Barry K."/>
            <person name="Grigoriev I.V."/>
            <person name="Stajich J.E."/>
            <person name="Kennedy P.G."/>
        </authorList>
    </citation>
    <scope>NUCLEOTIDE SEQUENCE</scope>
    <source>
        <strain evidence="1">DOB743</strain>
    </source>
</reference>
<gene>
    <name evidence="1" type="ORF">EV702DRAFT_981334</name>
</gene>
<keyword evidence="2" id="KW-1185">Reference proteome</keyword>
<evidence type="ECO:0000313" key="2">
    <source>
        <dbReference type="Proteomes" id="UP000714275"/>
    </source>
</evidence>
<organism evidence="1 2">
    <name type="scientific">Suillus placidus</name>
    <dbReference type="NCBI Taxonomy" id="48579"/>
    <lineage>
        <taxon>Eukaryota</taxon>
        <taxon>Fungi</taxon>
        <taxon>Dikarya</taxon>
        <taxon>Basidiomycota</taxon>
        <taxon>Agaricomycotina</taxon>
        <taxon>Agaricomycetes</taxon>
        <taxon>Agaricomycetidae</taxon>
        <taxon>Boletales</taxon>
        <taxon>Suillineae</taxon>
        <taxon>Suillaceae</taxon>
        <taxon>Suillus</taxon>
    </lineage>
</organism>
<sequence>FQLHPKKAILNWARELGARDVPSLGTVKKVQKHIDRLVGDPTEKVSTRLGDTFYINNVTESIAMVYYANPLTQFAMQDYPDDGGEGISQVFNRMKMVLDLPSSPAVRVDGTINFINEVLQESSKAYFIPERFCRASMYL</sequence>
<dbReference type="EMBL" id="JABBWD010000104">
    <property type="protein sequence ID" value="KAG1765731.1"/>
    <property type="molecule type" value="Genomic_DNA"/>
</dbReference>